<evidence type="ECO:0000259" key="2">
    <source>
        <dbReference type="PROSITE" id="PS51724"/>
    </source>
</evidence>
<evidence type="ECO:0000313" key="4">
    <source>
        <dbReference type="Proteomes" id="UP000006755"/>
    </source>
</evidence>
<dbReference type="Proteomes" id="UP000006755">
    <property type="component" value="Unassembled WGS sequence"/>
</dbReference>
<reference evidence="3 4" key="1">
    <citation type="journal article" date="2012" name="J. Bacteriol.">
        <title>Genome Sequence of Gallaecimonas xiamenensis Type Strain 3-C-1.</title>
        <authorList>
            <person name="Lai Q."/>
            <person name="Wang L."/>
            <person name="Wang W."/>
            <person name="Shao Z."/>
        </authorList>
    </citation>
    <scope>NUCLEOTIDE SEQUENCE [LARGE SCALE GENOMIC DNA]</scope>
    <source>
        <strain evidence="3 4">3-C-1</strain>
    </source>
</reference>
<organism evidence="3 4">
    <name type="scientific">Gallaecimonas xiamenensis 3-C-1</name>
    <dbReference type="NCBI Taxonomy" id="745411"/>
    <lineage>
        <taxon>Bacteria</taxon>
        <taxon>Pseudomonadati</taxon>
        <taxon>Pseudomonadota</taxon>
        <taxon>Gammaproteobacteria</taxon>
        <taxon>Enterobacterales</taxon>
        <taxon>Gallaecimonadaceae</taxon>
        <taxon>Gallaecimonas</taxon>
    </lineage>
</organism>
<dbReference type="SUPFAM" id="SSF110997">
    <property type="entry name" value="Sporulation related repeat"/>
    <property type="match status" value="1"/>
</dbReference>
<evidence type="ECO:0000313" key="3">
    <source>
        <dbReference type="EMBL" id="EKE76242.1"/>
    </source>
</evidence>
<dbReference type="GO" id="GO:0032506">
    <property type="term" value="P:cytokinetic process"/>
    <property type="evidence" value="ECO:0007669"/>
    <property type="project" value="TreeGrafter"/>
</dbReference>
<evidence type="ECO:0000256" key="1">
    <source>
        <dbReference type="SAM" id="MobiDB-lite"/>
    </source>
</evidence>
<proteinExistence type="predicted"/>
<feature type="domain" description="SPOR" evidence="2">
    <location>
        <begin position="109"/>
        <end position="184"/>
    </location>
</feature>
<dbReference type="InterPro" id="IPR007730">
    <property type="entry name" value="SPOR-like_dom"/>
</dbReference>
<dbReference type="PANTHER" id="PTHR38687:SF1">
    <property type="entry name" value="CELL DIVISION PROTEIN DEDD"/>
    <property type="match status" value="1"/>
</dbReference>
<dbReference type="PANTHER" id="PTHR38687">
    <property type="entry name" value="CELL DIVISION PROTEIN DEDD-RELATED"/>
    <property type="match status" value="1"/>
</dbReference>
<dbReference type="STRING" id="745411.B3C1_05020"/>
<protein>
    <recommendedName>
        <fullName evidence="2">SPOR domain-containing protein</fullName>
    </recommendedName>
</protein>
<dbReference type="GO" id="GO:0032153">
    <property type="term" value="C:cell division site"/>
    <property type="evidence" value="ECO:0007669"/>
    <property type="project" value="TreeGrafter"/>
</dbReference>
<feature type="compositionally biased region" description="Basic and acidic residues" evidence="1">
    <location>
        <begin position="84"/>
        <end position="106"/>
    </location>
</feature>
<keyword evidence="4" id="KW-1185">Reference proteome</keyword>
<dbReference type="EMBL" id="AMRI01000005">
    <property type="protein sequence ID" value="EKE76242.1"/>
    <property type="molecule type" value="Genomic_DNA"/>
</dbReference>
<accession>K2JNZ8</accession>
<dbReference type="Pfam" id="PF05036">
    <property type="entry name" value="SPOR"/>
    <property type="match status" value="1"/>
</dbReference>
<dbReference type="eggNOG" id="COG3147">
    <property type="taxonomic scope" value="Bacteria"/>
</dbReference>
<sequence length="188" mass="20579">MVVALLALIIPELLREPAAPTPEKFEVIPLRPEIGATPEPKTYPEDALANQVTVPQPEPLPDNDASELPPEVKGTETAQVTVKPAEKAQPKPQPKVEPKTQPKAEAKPQPVKDAWVVQMGAFGRHQSALELVKKLRNAGFKAFLVQENGLSKVLVGPETDRSRLEGQLDKLNNVSGLKGRVFHYDPLR</sequence>
<dbReference type="PROSITE" id="PS51724">
    <property type="entry name" value="SPOR"/>
    <property type="match status" value="1"/>
</dbReference>
<dbReference type="GO" id="GO:0030428">
    <property type="term" value="C:cell septum"/>
    <property type="evidence" value="ECO:0007669"/>
    <property type="project" value="TreeGrafter"/>
</dbReference>
<dbReference type="GO" id="GO:0042834">
    <property type="term" value="F:peptidoglycan binding"/>
    <property type="evidence" value="ECO:0007669"/>
    <property type="project" value="InterPro"/>
</dbReference>
<feature type="region of interest" description="Disordered" evidence="1">
    <location>
        <begin position="31"/>
        <end position="110"/>
    </location>
</feature>
<dbReference type="InterPro" id="IPR052521">
    <property type="entry name" value="Cell_div_SPOR-domain"/>
</dbReference>
<comment type="caution">
    <text evidence="3">The sequence shown here is derived from an EMBL/GenBank/DDBJ whole genome shotgun (WGS) entry which is preliminary data.</text>
</comment>
<name>K2JNZ8_9GAMM</name>
<dbReference type="AlphaFoldDB" id="K2JNZ8"/>
<dbReference type="InterPro" id="IPR036680">
    <property type="entry name" value="SPOR-like_sf"/>
</dbReference>
<gene>
    <name evidence="3" type="ORF">B3C1_05020</name>
</gene>
<dbReference type="Gene3D" id="3.30.70.1070">
    <property type="entry name" value="Sporulation related repeat"/>
    <property type="match status" value="1"/>
</dbReference>